<dbReference type="SMART" id="SM00388">
    <property type="entry name" value="HisKA"/>
    <property type="match status" value="1"/>
</dbReference>
<dbReference type="EMBL" id="UFYI01000007">
    <property type="protein sequence ID" value="STD20543.1"/>
    <property type="molecule type" value="Genomic_DNA"/>
</dbReference>
<feature type="domain" description="Histidine kinase" evidence="7">
    <location>
        <begin position="236"/>
        <end position="330"/>
    </location>
</feature>
<keyword evidence="3" id="KW-0597">Phosphoprotein</keyword>
<name>A0A376F8W6_ENTAS</name>
<dbReference type="PROSITE" id="PS50113">
    <property type="entry name" value="PAC"/>
    <property type="match status" value="1"/>
</dbReference>
<dbReference type="Gene3D" id="3.40.190.10">
    <property type="entry name" value="Periplasmic binding protein-like II"/>
    <property type="match status" value="1"/>
</dbReference>
<evidence type="ECO:0000256" key="2">
    <source>
        <dbReference type="ARBA" id="ARBA00012438"/>
    </source>
</evidence>
<dbReference type="PROSITE" id="PS50109">
    <property type="entry name" value="HIS_KIN"/>
    <property type="match status" value="1"/>
</dbReference>
<reference evidence="9 10" key="1">
    <citation type="submission" date="2018-06" db="EMBL/GenBank/DDBJ databases">
        <authorList>
            <consortium name="Pathogen Informatics"/>
            <person name="Doyle S."/>
        </authorList>
    </citation>
    <scope>NUCLEOTIDE SEQUENCE [LARGE SCALE GENOMIC DNA]</scope>
    <source>
        <strain evidence="9 10">NCTC12123</strain>
    </source>
</reference>
<keyword evidence="4 9" id="KW-0808">Transferase</keyword>
<dbReference type="GO" id="GO:0006355">
    <property type="term" value="P:regulation of DNA-templated transcription"/>
    <property type="evidence" value="ECO:0007669"/>
    <property type="project" value="InterPro"/>
</dbReference>
<evidence type="ECO:0000259" key="8">
    <source>
        <dbReference type="PROSITE" id="PS50113"/>
    </source>
</evidence>
<proteinExistence type="predicted"/>
<keyword evidence="6" id="KW-1133">Transmembrane helix</keyword>
<evidence type="ECO:0000256" key="3">
    <source>
        <dbReference type="ARBA" id="ARBA00022553"/>
    </source>
</evidence>
<feature type="transmembrane region" description="Helical" evidence="6">
    <location>
        <begin position="53"/>
        <end position="73"/>
    </location>
</feature>
<evidence type="ECO:0000259" key="7">
    <source>
        <dbReference type="PROSITE" id="PS50109"/>
    </source>
</evidence>
<dbReference type="EC" id="2.7.13.3" evidence="2"/>
<evidence type="ECO:0000256" key="4">
    <source>
        <dbReference type="ARBA" id="ARBA00022679"/>
    </source>
</evidence>
<dbReference type="AlphaFoldDB" id="A0A376F8W6"/>
<dbReference type="Gene3D" id="3.30.450.20">
    <property type="entry name" value="PAS domain"/>
    <property type="match status" value="1"/>
</dbReference>
<organism evidence="9 10">
    <name type="scientific">Enterobacter asburiae</name>
    <dbReference type="NCBI Taxonomy" id="61645"/>
    <lineage>
        <taxon>Bacteria</taxon>
        <taxon>Pseudomonadati</taxon>
        <taxon>Pseudomonadota</taxon>
        <taxon>Gammaproteobacteria</taxon>
        <taxon>Enterobacterales</taxon>
        <taxon>Enterobacteriaceae</taxon>
        <taxon>Enterobacter</taxon>
        <taxon>Enterobacter cloacae complex</taxon>
    </lineage>
</organism>
<dbReference type="CDD" id="cd00082">
    <property type="entry name" value="HisKA"/>
    <property type="match status" value="1"/>
</dbReference>
<comment type="catalytic activity">
    <reaction evidence="1">
        <text>ATP + protein L-histidine = ADP + protein N-phospho-L-histidine.</text>
        <dbReference type="EC" id="2.7.13.3"/>
    </reaction>
</comment>
<dbReference type="InterPro" id="IPR036097">
    <property type="entry name" value="HisK_dim/P_sf"/>
</dbReference>
<dbReference type="InterPro" id="IPR000700">
    <property type="entry name" value="PAS-assoc_C"/>
</dbReference>
<feature type="domain" description="PAC" evidence="8">
    <location>
        <begin position="167"/>
        <end position="218"/>
    </location>
</feature>
<dbReference type="Pfam" id="PF00512">
    <property type="entry name" value="HisKA"/>
    <property type="match status" value="1"/>
</dbReference>
<dbReference type="Pfam" id="PF00989">
    <property type="entry name" value="PAS"/>
    <property type="match status" value="1"/>
</dbReference>
<evidence type="ECO:0000256" key="6">
    <source>
        <dbReference type="SAM" id="Phobius"/>
    </source>
</evidence>
<gene>
    <name evidence="9" type="primary">evgS_2</name>
    <name evidence="9" type="ORF">NCTC12123_02055</name>
</gene>
<evidence type="ECO:0000256" key="1">
    <source>
        <dbReference type="ARBA" id="ARBA00000085"/>
    </source>
</evidence>
<evidence type="ECO:0000313" key="9">
    <source>
        <dbReference type="EMBL" id="STD20543.1"/>
    </source>
</evidence>
<dbReference type="Gene3D" id="1.10.287.130">
    <property type="match status" value="1"/>
</dbReference>
<accession>A0A376F8W6</accession>
<protein>
    <recommendedName>
        <fullName evidence="2">histidine kinase</fullName>
        <ecNumber evidence="2">2.7.13.3</ecNumber>
    </recommendedName>
</protein>
<dbReference type="InterPro" id="IPR013767">
    <property type="entry name" value="PAS_fold"/>
</dbReference>
<dbReference type="InterPro" id="IPR035965">
    <property type="entry name" value="PAS-like_dom_sf"/>
</dbReference>
<dbReference type="PANTHER" id="PTHR43047:SF72">
    <property type="entry name" value="OSMOSENSING HISTIDINE PROTEIN KINASE SLN1"/>
    <property type="match status" value="1"/>
</dbReference>
<dbReference type="SUPFAM" id="SSF55785">
    <property type="entry name" value="PYP-like sensor domain (PAS domain)"/>
    <property type="match status" value="1"/>
</dbReference>
<dbReference type="InterPro" id="IPR003661">
    <property type="entry name" value="HisK_dim/P_dom"/>
</dbReference>
<sequence length="330" mass="37441">MGFAVRRDEPELQAILNKALADIQPQEISLIVHKWQNAPDFSVNTWRLYNKEFYWVLGGAGTTILLILFWVFIRTKEIKRRQLAQEELQAQLAFRDTLINGSPTPVYVLNRQMMVTTSNEAYAHYFSQLPVEHLRYSLLDQRHPLAGLREYLADVLVHNEAILPHGQTREFNVNNGSGARVIAHWSTPFTDSKGKIAGLICGWQDITDHKQLLNALSVEKDHAEEANKAKSAFLATMSHEIRTPISAILGLLELESKRQPENEAIQVSYASAQTLLSLIGDVLDMARIESGQLEIVPEWLPLDSLVPPVIKIFEEMARQKKPRTALYQPD</sequence>
<dbReference type="GO" id="GO:0009927">
    <property type="term" value="F:histidine phosphotransfer kinase activity"/>
    <property type="evidence" value="ECO:0007669"/>
    <property type="project" value="TreeGrafter"/>
</dbReference>
<keyword evidence="6" id="KW-0812">Transmembrane</keyword>
<dbReference type="Proteomes" id="UP000255163">
    <property type="component" value="Unassembled WGS sequence"/>
</dbReference>
<dbReference type="GO" id="GO:0000155">
    <property type="term" value="F:phosphorelay sensor kinase activity"/>
    <property type="evidence" value="ECO:0007669"/>
    <property type="project" value="InterPro"/>
</dbReference>
<keyword evidence="5 9" id="KW-0418">Kinase</keyword>
<dbReference type="GO" id="GO:0005886">
    <property type="term" value="C:plasma membrane"/>
    <property type="evidence" value="ECO:0007669"/>
    <property type="project" value="TreeGrafter"/>
</dbReference>
<dbReference type="PANTHER" id="PTHR43047">
    <property type="entry name" value="TWO-COMPONENT HISTIDINE PROTEIN KINASE"/>
    <property type="match status" value="1"/>
</dbReference>
<dbReference type="InterPro" id="IPR005467">
    <property type="entry name" value="His_kinase_dom"/>
</dbReference>
<keyword evidence="6" id="KW-0472">Membrane</keyword>
<dbReference type="SUPFAM" id="SSF47384">
    <property type="entry name" value="Homodimeric domain of signal transducing histidine kinase"/>
    <property type="match status" value="1"/>
</dbReference>
<evidence type="ECO:0000313" key="10">
    <source>
        <dbReference type="Proteomes" id="UP000255163"/>
    </source>
</evidence>
<evidence type="ECO:0000256" key="5">
    <source>
        <dbReference type="ARBA" id="ARBA00022777"/>
    </source>
</evidence>